<dbReference type="PANTHER" id="PTHR35910:SF6">
    <property type="entry name" value="2EXR DOMAIN-CONTAINING PROTEIN"/>
    <property type="match status" value="1"/>
</dbReference>
<dbReference type="VEuPathDB" id="FungiDB:FFUJ_12484"/>
<dbReference type="PANTHER" id="PTHR35910">
    <property type="entry name" value="2EXR DOMAIN-CONTAINING PROTEIN"/>
    <property type="match status" value="1"/>
</dbReference>
<evidence type="ECO:0000313" key="4">
    <source>
        <dbReference type="Proteomes" id="UP000016800"/>
    </source>
</evidence>
<organism evidence="3 4">
    <name type="scientific">Gibberella fujikuroi (strain CBS 195.34 / IMI 58289 / NRRL A-6831)</name>
    <name type="common">Bakanae and foot rot disease fungus</name>
    <name type="synonym">Fusarium fujikuroi</name>
    <dbReference type="NCBI Taxonomy" id="1279085"/>
    <lineage>
        <taxon>Eukaryota</taxon>
        <taxon>Fungi</taxon>
        <taxon>Dikarya</taxon>
        <taxon>Ascomycota</taxon>
        <taxon>Pezizomycotina</taxon>
        <taxon>Sordariomycetes</taxon>
        <taxon>Hypocreomycetidae</taxon>
        <taxon>Hypocreales</taxon>
        <taxon>Nectriaceae</taxon>
        <taxon>Fusarium</taxon>
        <taxon>Fusarium fujikuroi species complex</taxon>
    </lineage>
</organism>
<gene>
    <name evidence="3" type="ORF">FFUJ_12484</name>
</gene>
<dbReference type="GeneID" id="35405940"/>
<sequence>MESSKPSSGKSSVQHPSILNPVTAKSNLTFHLFPQLPKEIREMVWTQSLTCERYITVELWAASPRAGVFDLQKTLPRDPPIDKQYISMLVSSPRPSALFGTSAESRASACRFYRVHLPCYVSRGSQSLAPATFWFNPELDTLEIHGLRNFMNFENDFWRHDCRKAGLRNVCFDAKSCLSFDDFYQLAASKDQLRQAVSRLKHVTFIWYTDMHRVDSYLRAPSHPFPPNDPRSLPVAGATGSFSRQPDPRPIDDLLRNNAFRPVFRHLEGHAKDWMNGFQRLRAKRACGFRVAYTTGTRRTPFIIDEADAMEYLKDEEEKWRDMWGVSKRSLPRESEFLNGVSEQLDNQLQTAFGFWTVSLEPQDRVASDYSHQPAFPKNYKPELCLFHL</sequence>
<feature type="region of interest" description="Disordered" evidence="1">
    <location>
        <begin position="228"/>
        <end position="249"/>
    </location>
</feature>
<name>S0EFI7_GIBF5</name>
<dbReference type="HOGENOM" id="CLU_045008_0_0_1"/>
<evidence type="ECO:0000259" key="2">
    <source>
        <dbReference type="Pfam" id="PF20150"/>
    </source>
</evidence>
<keyword evidence="4" id="KW-1185">Reference proteome</keyword>
<dbReference type="AlphaFoldDB" id="S0EFI7"/>
<reference evidence="4" key="1">
    <citation type="journal article" date="2013" name="PLoS Pathog.">
        <title>Deciphering the cryptic genome: genome-wide analyses of the rice pathogen Fusarium fujikuroi reveal complex regulation of secondary metabolism and novel metabolites.</title>
        <authorList>
            <person name="Wiemann P."/>
            <person name="Sieber C.M."/>
            <person name="von Bargen K.W."/>
            <person name="Studt L."/>
            <person name="Niehaus E.M."/>
            <person name="Espino J.J."/>
            <person name="Huss K."/>
            <person name="Michielse C.B."/>
            <person name="Albermann S."/>
            <person name="Wagner D."/>
            <person name="Bergner S.V."/>
            <person name="Connolly L.R."/>
            <person name="Fischer A."/>
            <person name="Reuter G."/>
            <person name="Kleigrewe K."/>
            <person name="Bald T."/>
            <person name="Wingfield B.D."/>
            <person name="Ophir R."/>
            <person name="Freeman S."/>
            <person name="Hippler M."/>
            <person name="Smith K.M."/>
            <person name="Brown D.W."/>
            <person name="Proctor R.H."/>
            <person name="Munsterkotter M."/>
            <person name="Freitag M."/>
            <person name="Humpf H.U."/>
            <person name="Guldener U."/>
            <person name="Tudzynski B."/>
        </authorList>
    </citation>
    <scope>NUCLEOTIDE SEQUENCE [LARGE SCALE GENOMIC DNA]</scope>
    <source>
        <strain evidence="4">CBS 195.34 / IMI 58289 / NRRL A-6831</strain>
    </source>
</reference>
<dbReference type="InterPro" id="IPR045518">
    <property type="entry name" value="2EXR"/>
</dbReference>
<evidence type="ECO:0000313" key="3">
    <source>
        <dbReference type="EMBL" id="CCT72602.1"/>
    </source>
</evidence>
<dbReference type="EMBL" id="HF679030">
    <property type="protein sequence ID" value="CCT72602.1"/>
    <property type="molecule type" value="Genomic_DNA"/>
</dbReference>
<accession>S0EFI7</accession>
<dbReference type="Pfam" id="PF20150">
    <property type="entry name" value="2EXR"/>
    <property type="match status" value="1"/>
</dbReference>
<evidence type="ECO:0000256" key="1">
    <source>
        <dbReference type="SAM" id="MobiDB-lite"/>
    </source>
</evidence>
<dbReference type="Proteomes" id="UP000016800">
    <property type="component" value="Chromosome VIII"/>
</dbReference>
<proteinExistence type="predicted"/>
<dbReference type="STRING" id="1279085.S0EFI7"/>
<protein>
    <recommendedName>
        <fullName evidence="2">2EXR domain-containing protein</fullName>
    </recommendedName>
</protein>
<dbReference type="RefSeq" id="XP_023434680.1">
    <property type="nucleotide sequence ID" value="XM_023582096.1"/>
</dbReference>
<feature type="domain" description="2EXR" evidence="2">
    <location>
        <begin position="30"/>
        <end position="142"/>
    </location>
</feature>